<dbReference type="EMBL" id="BFEA01000073">
    <property type="protein sequence ID" value="GBG66367.1"/>
    <property type="molecule type" value="Genomic_DNA"/>
</dbReference>
<evidence type="ECO:0000313" key="3">
    <source>
        <dbReference type="Proteomes" id="UP000265515"/>
    </source>
</evidence>
<keyword evidence="3" id="KW-1185">Reference proteome</keyword>
<evidence type="ECO:0000313" key="2">
    <source>
        <dbReference type="EMBL" id="GBG66367.1"/>
    </source>
</evidence>
<proteinExistence type="predicted"/>
<sequence length="395" mass="43282">MAQHPKNFRTDDGKTGSGSRSGRDLEDIKNNDHATSSTRQMCSSWASKDLDCESRKLMPFADVMQKMMTSAYVNRVPMDSCENEEAEEEVDGRLHSDLFRKMGKDGPKIREEEDVDGRCEDAGAWKSRGAEHWTERRLTEKPTPLVVPPPHGEEPRRTTSIPVMATSRGGVGGVEQQGAQNLWCDYNKRVWCLDWACQNASILTTGRCGSVLFVAGRSDTTHLAGSVVEYADEDDDILKFTLRKLYRSDGSVDKLAKGCMVAGRKFGGYGAGAMALPFFVSFSPGHDEAVHMKDFLKVWAASVDPGSGMDVNPGTSIRRPVGFAREDSFGKGVGGEGGLSGTPPDPAVGMSNDSEDERARCRTFSSRIALGDRKANSLNRLSRRVLYVIAINKIN</sequence>
<dbReference type="AlphaFoldDB" id="A0A388K8H9"/>
<gene>
    <name evidence="2" type="ORF">CBR_g60018</name>
</gene>
<name>A0A388K8H9_CHABU</name>
<dbReference type="Gramene" id="GBG66367">
    <property type="protein sequence ID" value="GBG66367"/>
    <property type="gene ID" value="CBR_g60018"/>
</dbReference>
<reference evidence="2 3" key="1">
    <citation type="journal article" date="2018" name="Cell">
        <title>The Chara Genome: Secondary Complexity and Implications for Plant Terrestrialization.</title>
        <authorList>
            <person name="Nishiyama T."/>
            <person name="Sakayama H."/>
            <person name="Vries J.D."/>
            <person name="Buschmann H."/>
            <person name="Saint-Marcoux D."/>
            <person name="Ullrich K.K."/>
            <person name="Haas F.B."/>
            <person name="Vanderstraeten L."/>
            <person name="Becker D."/>
            <person name="Lang D."/>
            <person name="Vosolsobe S."/>
            <person name="Rombauts S."/>
            <person name="Wilhelmsson P.K.I."/>
            <person name="Janitza P."/>
            <person name="Kern R."/>
            <person name="Heyl A."/>
            <person name="Rumpler F."/>
            <person name="Villalobos L.I.A.C."/>
            <person name="Clay J.M."/>
            <person name="Skokan R."/>
            <person name="Toyoda A."/>
            <person name="Suzuki Y."/>
            <person name="Kagoshima H."/>
            <person name="Schijlen E."/>
            <person name="Tajeshwar N."/>
            <person name="Catarino B."/>
            <person name="Hetherington A.J."/>
            <person name="Saltykova A."/>
            <person name="Bonnot C."/>
            <person name="Breuninger H."/>
            <person name="Symeonidi A."/>
            <person name="Radhakrishnan G.V."/>
            <person name="Van Nieuwerburgh F."/>
            <person name="Deforce D."/>
            <person name="Chang C."/>
            <person name="Karol K.G."/>
            <person name="Hedrich R."/>
            <person name="Ulvskov P."/>
            <person name="Glockner G."/>
            <person name="Delwiche C.F."/>
            <person name="Petrasek J."/>
            <person name="Van de Peer Y."/>
            <person name="Friml J."/>
            <person name="Beilby M."/>
            <person name="Dolan L."/>
            <person name="Kohara Y."/>
            <person name="Sugano S."/>
            <person name="Fujiyama A."/>
            <person name="Delaux P.-M."/>
            <person name="Quint M."/>
            <person name="TheiBen G."/>
            <person name="Hagemann M."/>
            <person name="Harholt J."/>
            <person name="Dunand C."/>
            <person name="Zachgo S."/>
            <person name="Langdale J."/>
            <person name="Maumus F."/>
            <person name="Straeten D.V.D."/>
            <person name="Gould S.B."/>
            <person name="Rensing S.A."/>
        </authorList>
    </citation>
    <scope>NUCLEOTIDE SEQUENCE [LARGE SCALE GENOMIC DNA]</scope>
    <source>
        <strain evidence="2 3">S276</strain>
    </source>
</reference>
<feature type="compositionally biased region" description="Basic and acidic residues" evidence="1">
    <location>
        <begin position="21"/>
        <end position="32"/>
    </location>
</feature>
<feature type="region of interest" description="Disordered" evidence="1">
    <location>
        <begin position="331"/>
        <end position="356"/>
    </location>
</feature>
<feature type="compositionally biased region" description="Polar residues" evidence="1">
    <location>
        <begin position="33"/>
        <end position="45"/>
    </location>
</feature>
<feature type="region of interest" description="Disordered" evidence="1">
    <location>
        <begin position="1"/>
        <end position="45"/>
    </location>
</feature>
<evidence type="ECO:0000256" key="1">
    <source>
        <dbReference type="SAM" id="MobiDB-lite"/>
    </source>
</evidence>
<feature type="compositionally biased region" description="Gly residues" evidence="1">
    <location>
        <begin position="331"/>
        <end position="340"/>
    </location>
</feature>
<protein>
    <submittedName>
        <fullName evidence="2">Uncharacterized protein</fullName>
    </submittedName>
</protein>
<accession>A0A388K8H9</accession>
<comment type="caution">
    <text evidence="2">The sequence shown here is derived from an EMBL/GenBank/DDBJ whole genome shotgun (WGS) entry which is preliminary data.</text>
</comment>
<dbReference type="Proteomes" id="UP000265515">
    <property type="component" value="Unassembled WGS sequence"/>
</dbReference>
<organism evidence="2 3">
    <name type="scientific">Chara braunii</name>
    <name type="common">Braun's stonewort</name>
    <dbReference type="NCBI Taxonomy" id="69332"/>
    <lineage>
        <taxon>Eukaryota</taxon>
        <taxon>Viridiplantae</taxon>
        <taxon>Streptophyta</taxon>
        <taxon>Charophyceae</taxon>
        <taxon>Charales</taxon>
        <taxon>Characeae</taxon>
        <taxon>Chara</taxon>
    </lineage>
</organism>